<dbReference type="PROSITE" id="PS50089">
    <property type="entry name" value="ZF_RING_2"/>
    <property type="match status" value="1"/>
</dbReference>
<dbReference type="NCBIfam" id="TIGR00570">
    <property type="entry name" value="cdk7"/>
    <property type="match status" value="1"/>
</dbReference>
<dbReference type="InterPro" id="IPR013083">
    <property type="entry name" value="Znf_RING/FYVE/PHD"/>
</dbReference>
<dbReference type="InterPro" id="IPR015877">
    <property type="entry name" value="MAT1_centre"/>
</dbReference>
<keyword evidence="6" id="KW-0539">Nucleus</keyword>
<dbReference type="PANTHER" id="PTHR12683:SF13">
    <property type="entry name" value="CDK-ACTIVATING KINASE ASSEMBLY FACTOR MAT1"/>
    <property type="match status" value="1"/>
</dbReference>
<dbReference type="STRING" id="1116229.S3DDZ5"/>
<evidence type="ECO:0000256" key="8">
    <source>
        <dbReference type="ARBA" id="ARBA00033277"/>
    </source>
</evidence>
<keyword evidence="10" id="KW-0175">Coiled coil</keyword>
<dbReference type="eggNOG" id="KOG3800">
    <property type="taxonomic scope" value="Eukaryota"/>
</dbReference>
<dbReference type="SUPFAM" id="SSF57850">
    <property type="entry name" value="RING/U-box"/>
    <property type="match status" value="1"/>
</dbReference>
<evidence type="ECO:0000256" key="7">
    <source>
        <dbReference type="ARBA" id="ARBA00029873"/>
    </source>
</evidence>
<accession>S3DDZ5</accession>
<feature type="domain" description="RING-type" evidence="11">
    <location>
        <begin position="20"/>
        <end position="63"/>
    </location>
</feature>
<dbReference type="CDD" id="cd16573">
    <property type="entry name" value="RING-HC_TFB3-like"/>
    <property type="match status" value="1"/>
</dbReference>
<dbReference type="GO" id="GO:0001174">
    <property type="term" value="P:transcriptional start site selection at RNA polymerase II promoter"/>
    <property type="evidence" value="ECO:0007669"/>
    <property type="project" value="EnsemblFungi"/>
</dbReference>
<evidence type="ECO:0000256" key="6">
    <source>
        <dbReference type="ARBA" id="ARBA00023242"/>
    </source>
</evidence>
<comment type="subcellular location">
    <subcellularLocation>
        <location evidence="1">Nucleus</location>
    </subcellularLocation>
</comment>
<dbReference type="GO" id="GO:0061575">
    <property type="term" value="F:cyclin-dependent protein serine/threonine kinase activator activity"/>
    <property type="evidence" value="ECO:0007669"/>
    <property type="project" value="InterPro"/>
</dbReference>
<dbReference type="GeneID" id="19470040"/>
<organism evidence="12 13">
    <name type="scientific">Glarea lozoyensis (strain ATCC 20868 / MF5171)</name>
    <dbReference type="NCBI Taxonomy" id="1116229"/>
    <lineage>
        <taxon>Eukaryota</taxon>
        <taxon>Fungi</taxon>
        <taxon>Dikarya</taxon>
        <taxon>Ascomycota</taxon>
        <taxon>Pezizomycotina</taxon>
        <taxon>Leotiomycetes</taxon>
        <taxon>Helotiales</taxon>
        <taxon>Helotiaceae</taxon>
        <taxon>Glarea</taxon>
    </lineage>
</organism>
<dbReference type="InterPro" id="IPR001841">
    <property type="entry name" value="Znf_RING"/>
</dbReference>
<keyword evidence="5" id="KW-0862">Zinc</keyword>
<dbReference type="EMBL" id="KE145354">
    <property type="protein sequence ID" value="EPE35299.1"/>
    <property type="molecule type" value="Genomic_DNA"/>
</dbReference>
<feature type="coiled-coil region" evidence="10">
    <location>
        <begin position="127"/>
        <end position="206"/>
    </location>
</feature>
<evidence type="ECO:0000256" key="3">
    <source>
        <dbReference type="ARBA" id="ARBA00022723"/>
    </source>
</evidence>
<gene>
    <name evidence="12" type="ORF">GLAREA_10998</name>
</gene>
<keyword evidence="4 9" id="KW-0863">Zinc-finger</keyword>
<dbReference type="Gene3D" id="3.30.40.10">
    <property type="entry name" value="Zinc/RING finger domain, C3HC4 (zinc finger)"/>
    <property type="match status" value="1"/>
</dbReference>
<name>S3DDZ5_GLAL2</name>
<dbReference type="PROSITE" id="PS00518">
    <property type="entry name" value="ZF_RING_1"/>
    <property type="match status" value="1"/>
</dbReference>
<protein>
    <recommendedName>
        <fullName evidence="2">RNA polymerase II transcription factor B subunit 3</fullName>
    </recommendedName>
    <alternativeName>
        <fullName evidence="8">RNA polymerase II transcription factor B 38 kDa subunit</fullName>
    </alternativeName>
    <alternativeName>
        <fullName evidence="7">RNA polymerase II transcription factor B p38 subunit</fullName>
    </alternativeName>
</protein>
<evidence type="ECO:0000256" key="10">
    <source>
        <dbReference type="SAM" id="Coils"/>
    </source>
</evidence>
<dbReference type="GO" id="GO:0008270">
    <property type="term" value="F:zinc ion binding"/>
    <property type="evidence" value="ECO:0007669"/>
    <property type="project" value="UniProtKB-KW"/>
</dbReference>
<evidence type="ECO:0000259" key="11">
    <source>
        <dbReference type="PROSITE" id="PS50089"/>
    </source>
</evidence>
<dbReference type="Proteomes" id="UP000016922">
    <property type="component" value="Unassembled WGS sequence"/>
</dbReference>
<evidence type="ECO:0000313" key="12">
    <source>
        <dbReference type="EMBL" id="EPE35299.1"/>
    </source>
</evidence>
<dbReference type="KEGG" id="glz:GLAREA_10998"/>
<dbReference type="InterPro" id="IPR004575">
    <property type="entry name" value="MAT1/Tfb3"/>
</dbReference>
<dbReference type="PANTHER" id="PTHR12683">
    <property type="entry name" value="CDK-ACTIVATING KINASE ASSEMBLY FACTOR MAT1"/>
    <property type="match status" value="1"/>
</dbReference>
<keyword evidence="3" id="KW-0479">Metal-binding</keyword>
<evidence type="ECO:0000256" key="1">
    <source>
        <dbReference type="ARBA" id="ARBA00004123"/>
    </source>
</evidence>
<evidence type="ECO:0000256" key="5">
    <source>
        <dbReference type="ARBA" id="ARBA00022833"/>
    </source>
</evidence>
<dbReference type="AlphaFoldDB" id="S3DDZ5"/>
<dbReference type="Pfam" id="PF06391">
    <property type="entry name" value="MAT1"/>
    <property type="match status" value="1"/>
</dbReference>
<dbReference type="GO" id="GO:0070985">
    <property type="term" value="C:transcription factor TFIIK complex"/>
    <property type="evidence" value="ECO:0007669"/>
    <property type="project" value="EnsemblFungi"/>
</dbReference>
<dbReference type="RefSeq" id="XP_008077378.1">
    <property type="nucleotide sequence ID" value="XM_008079187.1"/>
</dbReference>
<keyword evidence="13" id="KW-1185">Reference proteome</keyword>
<dbReference type="InterPro" id="IPR017907">
    <property type="entry name" value="Znf_RING_CS"/>
</dbReference>
<sequence length="366" mass="41075">MSRLKSQSTALTDDPLNDICPVCKSNRYLNPTLQFLINPECYHKMCSTCVDRIFTSGPASCPVVGCGKTLRKKGFHKAFFADLKIERECDIRKRVGAVFNRREDEFESLSSWNDYLEMVEGLIFDLVEGTMKEKAKAEETLRAHRAANAKEIEDNKRAGLEAKDVELQREREEKEAVRQRRLAILREQEEDKLDVEKERREMLERLARGDGDANAITKHAQKVILKKSSARRNLAESNFADTANGSAPSNLSIRGLKKKVAPKAELAYDPFGGLDLKPARYTLQSSYENEWLDNAKNNTLHMAGGYSMNEYYSRTMFEAFSGLGIFIGDQVVEKSLPAAPATIGTVGAAEAAGGRLRQEMNTDDVF</sequence>
<dbReference type="OrthoDB" id="5963at2759"/>
<proteinExistence type="predicted"/>
<dbReference type="OMA" id="PNKRDYY"/>
<evidence type="ECO:0000256" key="2">
    <source>
        <dbReference type="ARBA" id="ARBA00022257"/>
    </source>
</evidence>
<dbReference type="GO" id="GO:0006357">
    <property type="term" value="P:regulation of transcription by RNA polymerase II"/>
    <property type="evidence" value="ECO:0007669"/>
    <property type="project" value="TreeGrafter"/>
</dbReference>
<evidence type="ECO:0000256" key="4">
    <source>
        <dbReference type="ARBA" id="ARBA00022771"/>
    </source>
</evidence>
<dbReference type="HOGENOM" id="CLU_048466_1_0_1"/>
<reference evidence="12 13" key="1">
    <citation type="journal article" date="2013" name="BMC Genomics">
        <title>Genomics-driven discovery of the pneumocandin biosynthetic gene cluster in the fungus Glarea lozoyensis.</title>
        <authorList>
            <person name="Chen L."/>
            <person name="Yue Q."/>
            <person name="Zhang X."/>
            <person name="Xiang M."/>
            <person name="Wang C."/>
            <person name="Li S."/>
            <person name="Che Y."/>
            <person name="Ortiz-Lopez F.J."/>
            <person name="Bills G.F."/>
            <person name="Liu X."/>
            <person name="An Z."/>
        </authorList>
    </citation>
    <scope>NUCLEOTIDE SEQUENCE [LARGE SCALE GENOMIC DNA]</scope>
    <source>
        <strain evidence="13">ATCC 20868 / MF5171</strain>
    </source>
</reference>
<dbReference type="Pfam" id="PF17121">
    <property type="entry name" value="zf-C3HC4_5"/>
    <property type="match status" value="1"/>
</dbReference>
<evidence type="ECO:0000313" key="13">
    <source>
        <dbReference type="Proteomes" id="UP000016922"/>
    </source>
</evidence>
<evidence type="ECO:0000256" key="9">
    <source>
        <dbReference type="PROSITE-ProRule" id="PRU00175"/>
    </source>
</evidence>
<dbReference type="GO" id="GO:0006289">
    <property type="term" value="P:nucleotide-excision repair"/>
    <property type="evidence" value="ECO:0007669"/>
    <property type="project" value="EnsemblFungi"/>
</dbReference>
<dbReference type="FunFam" id="3.30.40.10:FF:000037">
    <property type="entry name" value="Cdk-activating kinase assembly factor MAT1, centre"/>
    <property type="match status" value="1"/>
</dbReference>